<protein>
    <submittedName>
        <fullName evidence="1">Uncharacterized protein</fullName>
    </submittedName>
</protein>
<dbReference type="EMBL" id="OBDY01000018">
    <property type="protein sequence ID" value="SNY57215.1"/>
    <property type="molecule type" value="Genomic_DNA"/>
</dbReference>
<organism evidence="1 2">
    <name type="scientific">Paractinoplanes atraurantiacus</name>
    <dbReference type="NCBI Taxonomy" id="1036182"/>
    <lineage>
        <taxon>Bacteria</taxon>
        <taxon>Bacillati</taxon>
        <taxon>Actinomycetota</taxon>
        <taxon>Actinomycetes</taxon>
        <taxon>Micromonosporales</taxon>
        <taxon>Micromonosporaceae</taxon>
        <taxon>Paractinoplanes</taxon>
    </lineage>
</organism>
<proteinExistence type="predicted"/>
<name>A0A285JAC8_9ACTN</name>
<evidence type="ECO:0000313" key="2">
    <source>
        <dbReference type="Proteomes" id="UP000219612"/>
    </source>
</evidence>
<sequence>MFTLDNPDTAARFGIFKVNPTIAALRVYFEPNAVNLSEKVLT</sequence>
<keyword evidence="2" id="KW-1185">Reference proteome</keyword>
<dbReference type="Proteomes" id="UP000219612">
    <property type="component" value="Unassembled WGS sequence"/>
</dbReference>
<dbReference type="AlphaFoldDB" id="A0A285JAC8"/>
<accession>A0A285JAC8</accession>
<evidence type="ECO:0000313" key="1">
    <source>
        <dbReference type="EMBL" id="SNY57215.1"/>
    </source>
</evidence>
<reference evidence="2" key="1">
    <citation type="submission" date="2017-09" db="EMBL/GenBank/DDBJ databases">
        <authorList>
            <person name="Varghese N."/>
            <person name="Submissions S."/>
        </authorList>
    </citation>
    <scope>NUCLEOTIDE SEQUENCE [LARGE SCALE GENOMIC DNA]</scope>
    <source>
        <strain evidence="2">CGMCC 4.6857</strain>
    </source>
</reference>
<gene>
    <name evidence="1" type="ORF">SAMN05421748_11878</name>
</gene>